<accession>A0ABV7VP43</accession>
<reference evidence="3" key="1">
    <citation type="journal article" date="2019" name="Int. J. Syst. Evol. Microbiol.">
        <title>The Global Catalogue of Microorganisms (GCM) 10K type strain sequencing project: providing services to taxonomists for standard genome sequencing and annotation.</title>
        <authorList>
            <consortium name="The Broad Institute Genomics Platform"/>
            <consortium name="The Broad Institute Genome Sequencing Center for Infectious Disease"/>
            <person name="Wu L."/>
            <person name="Ma J."/>
        </authorList>
    </citation>
    <scope>NUCLEOTIDE SEQUENCE [LARGE SCALE GENOMIC DNA]</scope>
    <source>
        <strain evidence="3">KCTC 42424</strain>
    </source>
</reference>
<dbReference type="RefSeq" id="WP_376864921.1">
    <property type="nucleotide sequence ID" value="NZ_JBHRYB010000003.1"/>
</dbReference>
<dbReference type="Proteomes" id="UP001595722">
    <property type="component" value="Unassembled WGS sequence"/>
</dbReference>
<feature type="transmembrane region" description="Helical" evidence="1">
    <location>
        <begin position="6"/>
        <end position="25"/>
    </location>
</feature>
<keyword evidence="3" id="KW-1185">Reference proteome</keyword>
<evidence type="ECO:0000256" key="1">
    <source>
        <dbReference type="SAM" id="Phobius"/>
    </source>
</evidence>
<protein>
    <submittedName>
        <fullName evidence="2">AzlD domain-containing protein</fullName>
    </submittedName>
</protein>
<feature type="transmembrane region" description="Helical" evidence="1">
    <location>
        <begin position="45"/>
        <end position="64"/>
    </location>
</feature>
<dbReference type="EMBL" id="JBHRYB010000003">
    <property type="protein sequence ID" value="MFC3679265.1"/>
    <property type="molecule type" value="Genomic_DNA"/>
</dbReference>
<feature type="transmembrane region" description="Helical" evidence="1">
    <location>
        <begin position="70"/>
        <end position="88"/>
    </location>
</feature>
<name>A0ABV7VP43_9GAMM</name>
<sequence length="118" mass="12923">MDNSFWIVIAVTASGTFAMRALPLLWMQRHLARRNSANMLDDLPLWLSISGPCMIAAMTGTSLIPVTADFTGWLATLIGAIVTLLCWYKTRSLGWPIVVGVAVFGLIRWLGDYGLPAL</sequence>
<keyword evidence="1" id="KW-0812">Transmembrane</keyword>
<gene>
    <name evidence="2" type="ORF">ACFOMG_03960</name>
</gene>
<organism evidence="2 3">
    <name type="scientific">Bacterioplanoides pacificum</name>
    <dbReference type="NCBI Taxonomy" id="1171596"/>
    <lineage>
        <taxon>Bacteria</taxon>
        <taxon>Pseudomonadati</taxon>
        <taxon>Pseudomonadota</taxon>
        <taxon>Gammaproteobacteria</taxon>
        <taxon>Oceanospirillales</taxon>
        <taxon>Oceanospirillaceae</taxon>
        <taxon>Bacterioplanoides</taxon>
    </lineage>
</organism>
<proteinExistence type="predicted"/>
<evidence type="ECO:0000313" key="2">
    <source>
        <dbReference type="EMBL" id="MFC3679265.1"/>
    </source>
</evidence>
<comment type="caution">
    <text evidence="2">The sequence shown here is derived from an EMBL/GenBank/DDBJ whole genome shotgun (WGS) entry which is preliminary data.</text>
</comment>
<evidence type="ECO:0000313" key="3">
    <source>
        <dbReference type="Proteomes" id="UP001595722"/>
    </source>
</evidence>
<dbReference type="Pfam" id="PF05437">
    <property type="entry name" value="AzlD"/>
    <property type="match status" value="1"/>
</dbReference>
<keyword evidence="1" id="KW-0472">Membrane</keyword>
<dbReference type="InterPro" id="IPR008407">
    <property type="entry name" value="Brnchd-chn_aa_trnsp_AzlD"/>
</dbReference>
<feature type="transmembrane region" description="Helical" evidence="1">
    <location>
        <begin position="93"/>
        <end position="111"/>
    </location>
</feature>
<keyword evidence="1" id="KW-1133">Transmembrane helix</keyword>